<sequence>MNVQTRPSLAKLDASFGKDGKLRFELPGQDYVARAILGPAKEVVAIGVASLRPHALTLVRFTANGVLDTAFGDKGVAVRELFSGFEVSVADCAWLPDTRLVAFGARRQSNVRGAREELFLACFLADGRLDSSFGSGGTLLFAPQVNNRFARALLVQKDGKLVAVCDGAPSGYDMSCAIRVTGKGQLDSTFAKGGILGFGENTHLHAAACDKDARLLFGGSCKSQASLERVYDTGEPDLSLGSTSFVSLPLGSLAEMTVERLLLQADGRILALGQGNDAGFADRGFLTRFLLNGIVDSQFNAGQPVALGETTPRDLLLDAAGRILILELASQMQQLIVRRVTVDGNVDSTFGVESAGLDGSLVEDVPPRLLAQSADKVLVAATVRDSGKQQAGLTVTRLLV</sequence>
<gene>
    <name evidence="1" type="ORF">SAMN05444352_12552</name>
</gene>
<evidence type="ECO:0000313" key="1">
    <source>
        <dbReference type="EMBL" id="SNT13397.1"/>
    </source>
</evidence>
<proteinExistence type="predicted"/>
<dbReference type="AlphaFoldDB" id="A0A239K4X6"/>
<protein>
    <submittedName>
        <fullName evidence="1">Delta-60 repeat domain-containing protein</fullName>
    </submittedName>
</protein>
<evidence type="ECO:0000313" key="2">
    <source>
        <dbReference type="Proteomes" id="UP000198407"/>
    </source>
</evidence>
<name>A0A239K4X6_9PSED</name>
<dbReference type="STRING" id="1215104.GCA_000730585_02360"/>
<dbReference type="OrthoDB" id="6992437at2"/>
<dbReference type="EMBL" id="FZOL01000025">
    <property type="protein sequence ID" value="SNT13397.1"/>
    <property type="molecule type" value="Genomic_DNA"/>
</dbReference>
<dbReference type="InterPro" id="IPR013431">
    <property type="entry name" value="Delta_60_rpt"/>
</dbReference>
<accession>A0A239K4X6</accession>
<reference evidence="2" key="1">
    <citation type="submission" date="2017-06" db="EMBL/GenBank/DDBJ databases">
        <authorList>
            <person name="Varghese N."/>
            <person name="Submissions S."/>
        </authorList>
    </citation>
    <scope>NUCLEOTIDE SEQUENCE [LARGE SCALE GENOMIC DNA]</scope>
    <source>
        <strain evidence="2">DSM 22348</strain>
    </source>
</reference>
<dbReference type="Proteomes" id="UP000198407">
    <property type="component" value="Unassembled WGS sequence"/>
</dbReference>
<keyword evidence="2" id="KW-1185">Reference proteome</keyword>
<dbReference type="Gene3D" id="2.80.10.50">
    <property type="match status" value="1"/>
</dbReference>
<dbReference type="NCBIfam" id="TIGR02608">
    <property type="entry name" value="delta_60_rpt"/>
    <property type="match status" value="5"/>
</dbReference>
<organism evidence="1 2">
    <name type="scientific">Pseudomonas japonica</name>
    <dbReference type="NCBI Taxonomy" id="256466"/>
    <lineage>
        <taxon>Bacteria</taxon>
        <taxon>Pseudomonadati</taxon>
        <taxon>Pseudomonadota</taxon>
        <taxon>Gammaproteobacteria</taxon>
        <taxon>Pseudomonadales</taxon>
        <taxon>Pseudomonadaceae</taxon>
        <taxon>Pseudomonas</taxon>
    </lineage>
</organism>
<dbReference type="RefSeq" id="WP_042125982.1">
    <property type="nucleotide sequence ID" value="NZ_FZOL01000025.1"/>
</dbReference>